<dbReference type="Proteomes" id="UP000439903">
    <property type="component" value="Unassembled WGS sequence"/>
</dbReference>
<comment type="caution">
    <text evidence="1">The sequence shown here is derived from an EMBL/GenBank/DDBJ whole genome shotgun (WGS) entry which is preliminary data.</text>
</comment>
<dbReference type="AlphaFoldDB" id="A0A8H3XIX8"/>
<sequence length="158" mass="18582">MKDILRHQQSELQVHLHLYKQLYNADINTLLCNDLLVNNIVNFKSSHFSLTKEEQNILVGKRSSIRELSKNTLIRQVCANFIIKRNEIKQHYRFMILLSEKVTHAHWVEQDYEKEQVARNITDDLLLKIKSNIFCQVSNGSENFFVEAIAHLIKASLY</sequence>
<evidence type="ECO:0000313" key="1">
    <source>
        <dbReference type="EMBL" id="KAF0460881.1"/>
    </source>
</evidence>
<protein>
    <submittedName>
        <fullName evidence="1">Uncharacterized protein</fullName>
    </submittedName>
</protein>
<name>A0A8H3XIX8_GIGMA</name>
<dbReference type="OrthoDB" id="2441855at2759"/>
<keyword evidence="2" id="KW-1185">Reference proteome</keyword>
<evidence type="ECO:0000313" key="2">
    <source>
        <dbReference type="Proteomes" id="UP000439903"/>
    </source>
</evidence>
<dbReference type="EMBL" id="WTPW01001040">
    <property type="protein sequence ID" value="KAF0460881.1"/>
    <property type="molecule type" value="Genomic_DNA"/>
</dbReference>
<gene>
    <name evidence="1" type="ORF">F8M41_000538</name>
</gene>
<reference evidence="1 2" key="1">
    <citation type="journal article" date="2019" name="Environ. Microbiol.">
        <title>At the nexus of three kingdoms: the genome of the mycorrhizal fungus Gigaspora margarita provides insights into plant, endobacterial and fungal interactions.</title>
        <authorList>
            <person name="Venice F."/>
            <person name="Ghignone S."/>
            <person name="Salvioli di Fossalunga A."/>
            <person name="Amselem J."/>
            <person name="Novero M."/>
            <person name="Xianan X."/>
            <person name="Sedzielewska Toro K."/>
            <person name="Morin E."/>
            <person name="Lipzen A."/>
            <person name="Grigoriev I.V."/>
            <person name="Henrissat B."/>
            <person name="Martin F.M."/>
            <person name="Bonfante P."/>
        </authorList>
    </citation>
    <scope>NUCLEOTIDE SEQUENCE [LARGE SCALE GENOMIC DNA]</scope>
    <source>
        <strain evidence="1 2">BEG34</strain>
    </source>
</reference>
<proteinExistence type="predicted"/>
<accession>A0A8H3XIX8</accession>
<organism evidence="1 2">
    <name type="scientific">Gigaspora margarita</name>
    <dbReference type="NCBI Taxonomy" id="4874"/>
    <lineage>
        <taxon>Eukaryota</taxon>
        <taxon>Fungi</taxon>
        <taxon>Fungi incertae sedis</taxon>
        <taxon>Mucoromycota</taxon>
        <taxon>Glomeromycotina</taxon>
        <taxon>Glomeromycetes</taxon>
        <taxon>Diversisporales</taxon>
        <taxon>Gigasporaceae</taxon>
        <taxon>Gigaspora</taxon>
    </lineage>
</organism>